<dbReference type="EMBL" id="LODL01000007">
    <property type="protein sequence ID" value="KXB32166.1"/>
    <property type="molecule type" value="Genomic_DNA"/>
</dbReference>
<comment type="caution">
    <text evidence="1">The sequence shown here is derived from an EMBL/GenBank/DDBJ whole genome shotgun (WGS) entry which is preliminary data.</text>
</comment>
<evidence type="ECO:0000313" key="1">
    <source>
        <dbReference type="EMBL" id="KXB32166.1"/>
    </source>
</evidence>
<dbReference type="Proteomes" id="UP000070186">
    <property type="component" value="Unassembled WGS sequence"/>
</dbReference>
<keyword evidence="2" id="KW-1185">Reference proteome</keyword>
<protein>
    <submittedName>
        <fullName evidence="1">Uncharacterized protein</fullName>
    </submittedName>
</protein>
<organism evidence="1 2">
    <name type="scientific">Dechloromonas denitrificans</name>
    <dbReference type="NCBI Taxonomy" id="281362"/>
    <lineage>
        <taxon>Bacteria</taxon>
        <taxon>Pseudomonadati</taxon>
        <taxon>Pseudomonadota</taxon>
        <taxon>Betaproteobacteria</taxon>
        <taxon>Rhodocyclales</taxon>
        <taxon>Azonexaceae</taxon>
        <taxon>Dechloromonas</taxon>
    </lineage>
</organism>
<sequence>MRIWPPVETVTRRHLISLAEQLPPDGLVMSMLAAVFDCPVPLKVIKKIPFALITAFGDPSPELLVWMMRGATLSEGALSHEPVGSLRLMIQFLPASDSAHALVTEETS</sequence>
<proteinExistence type="predicted"/>
<accession>A0A133XML0</accession>
<evidence type="ECO:0000313" key="2">
    <source>
        <dbReference type="Proteomes" id="UP000070186"/>
    </source>
</evidence>
<name>A0A133XML0_9RHOO</name>
<gene>
    <name evidence="1" type="ORF">AT959_03665</name>
</gene>
<reference evidence="1 2" key="1">
    <citation type="submission" date="2015-12" db="EMBL/GenBank/DDBJ databases">
        <title>Nitrous oxide reduction kinetics distinguish bacteria harboring typical versus atypical NosZ.</title>
        <authorList>
            <person name="Yoon S."/>
            <person name="Nissen S."/>
            <person name="Park D."/>
            <person name="Sanford R.A."/>
            <person name="Loeffler F.E."/>
        </authorList>
    </citation>
    <scope>NUCLEOTIDE SEQUENCE [LARGE SCALE GENOMIC DNA]</scope>
    <source>
        <strain evidence="1 2">ATCC BAA-841</strain>
    </source>
</reference>
<dbReference type="AlphaFoldDB" id="A0A133XML0"/>